<comment type="similarity">
    <text evidence="2">Belongs to the RIB43A family.</text>
</comment>
<dbReference type="PANTHER" id="PTHR14517:SF11">
    <property type="entry name" value="RIB43A-LIKE WITH COILED-COILS PROTEIN 1"/>
    <property type="match status" value="1"/>
</dbReference>
<evidence type="ECO:0000256" key="4">
    <source>
        <dbReference type="ARBA" id="ARBA00022846"/>
    </source>
</evidence>
<keyword evidence="14" id="KW-1185">Reference proteome</keyword>
<dbReference type="HOGENOM" id="CLU_061822_0_1_1"/>
<sequence length="400" mass="47281">MAVWKGPLSYIQAYPSITGAEMYKVDIQADTKDAAVIEARRNREKQRQSRIFNARYCKMGVDVESLKRQVEERKLRDEAEKQRSEAFDAYRVRYDKIAQMLEEEECQRRKQLNQAMVEFWEREQQPFMRREWDIHDPDAARKDFPARVSDDDPRCGPSSMQRFDGEDVNAQAKIKLQKELNKLTLGHQISQREKDLNDQKYADILDDKKRIELDLRALELTRLEEECRKAKAMAVADFNRAQAAEIAEQQRLAHQREQDDNFTEIHNHLTSNILMESPDLAQSVMGSHRVITSSWKGMTRAQLEAVQKTQAEQCKENQRLREEERQRDAEWDRQRHLADRAAMEMDAQEQNFRQQLRKGLDDYNRELAEAQKANLQYLEKEVYTNTPTAHYYLQFNTSSR</sequence>
<reference evidence="13" key="3">
    <citation type="submission" date="2025-09" db="UniProtKB">
        <authorList>
            <consortium name="Ensembl"/>
        </authorList>
    </citation>
    <scope>IDENTIFICATION</scope>
</reference>
<evidence type="ECO:0000256" key="11">
    <source>
        <dbReference type="SAM" id="Coils"/>
    </source>
</evidence>
<dbReference type="Ensembl" id="ENSACAT00000009376.4">
    <property type="protein sequence ID" value="ENSACAP00000009183.3"/>
    <property type="gene ID" value="ENSACAG00000009358.4"/>
</dbReference>
<keyword evidence="4" id="KW-0282">Flagellum</keyword>
<evidence type="ECO:0000256" key="10">
    <source>
        <dbReference type="ARBA" id="ARBA00046435"/>
    </source>
</evidence>
<evidence type="ECO:0000256" key="6">
    <source>
        <dbReference type="ARBA" id="ARBA00023069"/>
    </source>
</evidence>
<feature type="compositionally biased region" description="Basic and acidic residues" evidence="12">
    <location>
        <begin position="143"/>
        <end position="154"/>
    </location>
</feature>
<dbReference type="GO" id="GO:0030317">
    <property type="term" value="P:flagellated sperm motility"/>
    <property type="evidence" value="ECO:0007669"/>
    <property type="project" value="Ensembl"/>
</dbReference>
<evidence type="ECO:0000256" key="9">
    <source>
        <dbReference type="ARBA" id="ARBA00041087"/>
    </source>
</evidence>
<dbReference type="Proteomes" id="UP000001646">
    <property type="component" value="Chromosome 2"/>
</dbReference>
<feature type="region of interest" description="Disordered" evidence="12">
    <location>
        <begin position="143"/>
        <end position="163"/>
    </location>
</feature>
<accession>G1KIU0</accession>
<comment type="subunit">
    <text evidence="10">Microtubule inner protein component of sperm flagellar doublet microtubules.</text>
</comment>
<dbReference type="Pfam" id="PF05914">
    <property type="entry name" value="RIB43A"/>
    <property type="match status" value="1"/>
</dbReference>
<dbReference type="PANTHER" id="PTHR14517">
    <property type="entry name" value="RIB43A-RELATED"/>
    <property type="match status" value="1"/>
</dbReference>
<keyword evidence="6" id="KW-0969">Cilium</keyword>
<dbReference type="Bgee" id="ENSACAG00000009358">
    <property type="expression patterns" value="Expressed in forelimb bud and 9 other cell types or tissues"/>
</dbReference>
<dbReference type="InterPro" id="IPR008805">
    <property type="entry name" value="RIB43A"/>
</dbReference>
<keyword evidence="5 11" id="KW-0175">Coiled coil</keyword>
<keyword evidence="3" id="KW-0963">Cytoplasm</keyword>
<keyword evidence="7" id="KW-0206">Cytoskeleton</keyword>
<comment type="subcellular location">
    <subcellularLocation>
        <location evidence="1">Cytoplasm</location>
        <location evidence="1">Cytoskeleton</location>
        <location evidence="1">Flagellum axoneme</location>
    </subcellularLocation>
</comment>
<dbReference type="GO" id="GO:0160111">
    <property type="term" value="C:axonemal A tubule inner sheath"/>
    <property type="evidence" value="ECO:0007669"/>
    <property type="project" value="Ensembl"/>
</dbReference>
<proteinExistence type="inferred from homology"/>
<evidence type="ECO:0000256" key="3">
    <source>
        <dbReference type="ARBA" id="ARBA00022490"/>
    </source>
</evidence>
<protein>
    <recommendedName>
        <fullName evidence="9">RIB43A-like with coiled-coils protein 1</fullName>
    </recommendedName>
</protein>
<evidence type="ECO:0000313" key="14">
    <source>
        <dbReference type="Proteomes" id="UP000001646"/>
    </source>
</evidence>
<evidence type="ECO:0000313" key="13">
    <source>
        <dbReference type="Ensembl" id="ENSACAP00000009183.3"/>
    </source>
</evidence>
<evidence type="ECO:0000256" key="12">
    <source>
        <dbReference type="SAM" id="MobiDB-lite"/>
    </source>
</evidence>
<dbReference type="eggNOG" id="ENOG502QWST">
    <property type="taxonomic scope" value="Eukaryota"/>
</dbReference>
<evidence type="ECO:0000256" key="2">
    <source>
        <dbReference type="ARBA" id="ARBA00006875"/>
    </source>
</evidence>
<dbReference type="GO" id="GO:0036126">
    <property type="term" value="C:sperm flagellum"/>
    <property type="evidence" value="ECO:0007669"/>
    <property type="project" value="Ensembl"/>
</dbReference>
<evidence type="ECO:0000256" key="8">
    <source>
        <dbReference type="ARBA" id="ARBA00023273"/>
    </source>
</evidence>
<evidence type="ECO:0000256" key="1">
    <source>
        <dbReference type="ARBA" id="ARBA00004611"/>
    </source>
</evidence>
<feature type="coiled-coil region" evidence="11">
    <location>
        <begin position="353"/>
        <end position="380"/>
    </location>
</feature>
<dbReference type="AlphaFoldDB" id="G1KIU0"/>
<keyword evidence="8" id="KW-0966">Cell projection</keyword>
<evidence type="ECO:0000256" key="7">
    <source>
        <dbReference type="ARBA" id="ARBA00023212"/>
    </source>
</evidence>
<name>G1KIU0_ANOCA</name>
<dbReference type="GeneTree" id="ENSGT00390000010825"/>
<dbReference type="STRING" id="28377.ENSACAP00000009183"/>
<evidence type="ECO:0000256" key="5">
    <source>
        <dbReference type="ARBA" id="ARBA00023054"/>
    </source>
</evidence>
<reference evidence="13 14" key="1">
    <citation type="submission" date="2009-12" db="EMBL/GenBank/DDBJ databases">
        <title>The Genome Sequence of Anolis carolinensis (Green Anole Lizard).</title>
        <authorList>
            <consortium name="The Genome Sequencing Platform"/>
            <person name="Di Palma F."/>
            <person name="Alfoldi J."/>
            <person name="Heiman D."/>
            <person name="Young S."/>
            <person name="Grabherr M."/>
            <person name="Johnson J."/>
            <person name="Lander E.S."/>
            <person name="Lindblad-Toh K."/>
        </authorList>
    </citation>
    <scope>NUCLEOTIDE SEQUENCE [LARGE SCALE GENOMIC DNA]</scope>
    <source>
        <strain evidence="13 14">JBL SC #1</strain>
    </source>
</reference>
<organism evidence="13 14">
    <name type="scientific">Anolis carolinensis</name>
    <name type="common">Green anole</name>
    <name type="synonym">American chameleon</name>
    <dbReference type="NCBI Taxonomy" id="28377"/>
    <lineage>
        <taxon>Eukaryota</taxon>
        <taxon>Metazoa</taxon>
        <taxon>Chordata</taxon>
        <taxon>Craniata</taxon>
        <taxon>Vertebrata</taxon>
        <taxon>Euteleostomi</taxon>
        <taxon>Lepidosauria</taxon>
        <taxon>Squamata</taxon>
        <taxon>Bifurcata</taxon>
        <taxon>Unidentata</taxon>
        <taxon>Episquamata</taxon>
        <taxon>Toxicofera</taxon>
        <taxon>Iguania</taxon>
        <taxon>Dactyloidae</taxon>
        <taxon>Anolis</taxon>
    </lineage>
</organism>
<dbReference type="InParanoid" id="G1KIU0"/>
<reference evidence="13" key="2">
    <citation type="submission" date="2025-08" db="UniProtKB">
        <authorList>
            <consortium name="Ensembl"/>
        </authorList>
    </citation>
    <scope>IDENTIFICATION</scope>
</reference>
<gene>
    <name evidence="13" type="primary">RIBC1</name>
</gene>